<dbReference type="InterPro" id="IPR041492">
    <property type="entry name" value="HAD_2"/>
</dbReference>
<sequence>MYKIIFFDGDGTLWYPKSTKWSKKPFWVYDASDKPKDYLKHLILTPQMMQTLHSLKKRGIILAALSTHPHRRLEADFHMGHKIRHLKLDTIFDHVYTARPYPWGKGKVMQSILKRLKIPKSQALLVGDSYVFDYLSARRVGIECILIQTSYLNIPNGRKVRRKIRNIKMLLNFV</sequence>
<proteinExistence type="predicted"/>
<gene>
    <name evidence="1" type="ORF">A3B18_02280</name>
</gene>
<dbReference type="PANTHER" id="PTHR43434:SF13">
    <property type="entry name" value="PHOSPHOGLYCOLATE PHOSPHATASE"/>
    <property type="match status" value="1"/>
</dbReference>
<dbReference type="Gene3D" id="3.40.50.1000">
    <property type="entry name" value="HAD superfamily/HAD-like"/>
    <property type="match status" value="1"/>
</dbReference>
<dbReference type="AlphaFoldDB" id="A0A1F5X567"/>
<dbReference type="CDD" id="cd01427">
    <property type="entry name" value="HAD_like"/>
    <property type="match status" value="1"/>
</dbReference>
<dbReference type="Pfam" id="PF13419">
    <property type="entry name" value="HAD_2"/>
    <property type="match status" value="1"/>
</dbReference>
<dbReference type="InterPro" id="IPR050155">
    <property type="entry name" value="HAD-like_hydrolase_sf"/>
</dbReference>
<dbReference type="PANTHER" id="PTHR43434">
    <property type="entry name" value="PHOSPHOGLYCOLATE PHOSPHATASE"/>
    <property type="match status" value="1"/>
</dbReference>
<dbReference type="GO" id="GO:0005829">
    <property type="term" value="C:cytosol"/>
    <property type="evidence" value="ECO:0007669"/>
    <property type="project" value="TreeGrafter"/>
</dbReference>
<dbReference type="Proteomes" id="UP000178684">
    <property type="component" value="Unassembled WGS sequence"/>
</dbReference>
<organism evidence="1 2">
    <name type="scientific">Candidatus Giovannonibacteria bacterium RIFCSPLOWO2_01_FULL_46_13</name>
    <dbReference type="NCBI Taxonomy" id="1798352"/>
    <lineage>
        <taxon>Bacteria</taxon>
        <taxon>Candidatus Giovannoniibacteriota</taxon>
    </lineage>
</organism>
<accession>A0A1F5X567</accession>
<dbReference type="EMBL" id="MFIE01000007">
    <property type="protein sequence ID" value="OGF83006.1"/>
    <property type="molecule type" value="Genomic_DNA"/>
</dbReference>
<evidence type="ECO:0000313" key="1">
    <source>
        <dbReference type="EMBL" id="OGF83006.1"/>
    </source>
</evidence>
<dbReference type="InterPro" id="IPR036412">
    <property type="entry name" value="HAD-like_sf"/>
</dbReference>
<name>A0A1F5X567_9BACT</name>
<reference evidence="1 2" key="1">
    <citation type="journal article" date="2016" name="Nat. Commun.">
        <title>Thousands of microbial genomes shed light on interconnected biogeochemical processes in an aquifer system.</title>
        <authorList>
            <person name="Anantharaman K."/>
            <person name="Brown C.T."/>
            <person name="Hug L.A."/>
            <person name="Sharon I."/>
            <person name="Castelle C.J."/>
            <person name="Probst A.J."/>
            <person name="Thomas B.C."/>
            <person name="Singh A."/>
            <person name="Wilkins M.J."/>
            <person name="Karaoz U."/>
            <person name="Brodie E.L."/>
            <person name="Williams K.H."/>
            <person name="Hubbard S.S."/>
            <person name="Banfield J.F."/>
        </authorList>
    </citation>
    <scope>NUCLEOTIDE SEQUENCE [LARGE SCALE GENOMIC DNA]</scope>
</reference>
<protein>
    <recommendedName>
        <fullName evidence="3">Magnesium-dependent phosphatase-1</fullName>
    </recommendedName>
</protein>
<comment type="caution">
    <text evidence="1">The sequence shown here is derived from an EMBL/GenBank/DDBJ whole genome shotgun (WGS) entry which is preliminary data.</text>
</comment>
<dbReference type="GO" id="GO:0008967">
    <property type="term" value="F:phosphoglycolate phosphatase activity"/>
    <property type="evidence" value="ECO:0007669"/>
    <property type="project" value="TreeGrafter"/>
</dbReference>
<evidence type="ECO:0000313" key="2">
    <source>
        <dbReference type="Proteomes" id="UP000178684"/>
    </source>
</evidence>
<dbReference type="SUPFAM" id="SSF56784">
    <property type="entry name" value="HAD-like"/>
    <property type="match status" value="1"/>
</dbReference>
<dbReference type="InterPro" id="IPR023214">
    <property type="entry name" value="HAD_sf"/>
</dbReference>
<dbReference type="GO" id="GO:0006281">
    <property type="term" value="P:DNA repair"/>
    <property type="evidence" value="ECO:0007669"/>
    <property type="project" value="TreeGrafter"/>
</dbReference>
<evidence type="ECO:0008006" key="3">
    <source>
        <dbReference type="Google" id="ProtNLM"/>
    </source>
</evidence>